<sequence length="104" mass="12392">MDDLTETDCRMDDFYEAFEPQLNARLLTDGKRHRSRKGSLSVPELMTLVVLFHQIRYRQFKSFYLNPVGRYLRSEFPRLPTYQRCVEWLPRCAIALAALFEELT</sequence>
<keyword evidence="2" id="KW-1185">Reference proteome</keyword>
<dbReference type="EMBL" id="JAYMYJ010000102">
    <property type="protein sequence ID" value="MEB4591411.1"/>
    <property type="molecule type" value="Genomic_DNA"/>
</dbReference>
<dbReference type="Proteomes" id="UP001308005">
    <property type="component" value="Unassembled WGS sequence"/>
</dbReference>
<protein>
    <submittedName>
        <fullName evidence="1">IS982 family transposase</fullName>
    </submittedName>
</protein>
<organism evidence="1 2">
    <name type="scientific">Candidatus Thiothrix phosphatis</name>
    <dbReference type="NCBI Taxonomy" id="3112415"/>
    <lineage>
        <taxon>Bacteria</taxon>
        <taxon>Pseudomonadati</taxon>
        <taxon>Pseudomonadota</taxon>
        <taxon>Gammaproteobacteria</taxon>
        <taxon>Thiotrichales</taxon>
        <taxon>Thiotrichaceae</taxon>
        <taxon>Thiothrix</taxon>
    </lineage>
</organism>
<comment type="caution">
    <text evidence="1">The sequence shown here is derived from an EMBL/GenBank/DDBJ whole genome shotgun (WGS) entry which is preliminary data.</text>
</comment>
<evidence type="ECO:0000313" key="2">
    <source>
        <dbReference type="Proteomes" id="UP001308005"/>
    </source>
</evidence>
<feature type="non-terminal residue" evidence="1">
    <location>
        <position position="104"/>
    </location>
</feature>
<accession>A0ABU6CXY0</accession>
<name>A0ABU6CXY0_9GAMM</name>
<proteinExistence type="predicted"/>
<evidence type="ECO:0000313" key="1">
    <source>
        <dbReference type="EMBL" id="MEB4591411.1"/>
    </source>
</evidence>
<gene>
    <name evidence="1" type="ORF">VSS37_10510</name>
</gene>
<reference evidence="2" key="1">
    <citation type="submission" date="2023-07" db="EMBL/GenBank/DDBJ databases">
        <title>The carbon used by Thiothrix.</title>
        <authorList>
            <person name="Chen L."/>
        </authorList>
    </citation>
    <scope>NUCLEOTIDE SEQUENCE [LARGE SCALE GENOMIC DNA]</scope>
</reference>